<accession>A0A3G4ZRI8</accession>
<sequence>MSEQDNRLNKYVDLKINGRLFPSWTCLNFKRYKLDEVFKTSEDPCDTKTDSGEHKLELRKYQLFLGQFLDYRSPFKSSLIYHGLGAGKSLTAINIYNVLYSYNPGWNVFILIKASLRGGWQDELKRGLSSDEYEFRYRNIVFVNYDSPFADRGFMDALKNVDSSKKSLYIIDEVHNFIRNVYSNLASGKGRRAQVIYDYIIQDQRENPDTRVITLSGTPIINKPFEIALLFNLLRPGLFSRSESEFNNLFVSTTTHQTLNPNTKNLFMRRIQGLVSFYIGATPDLYASKTIIYVDVPMSSYQVDIYNYFDEIEKKMAALSALQGGRGATVYKVFTRQASNFVFPHINQNITGENRPRPSKFRISEREAEKLAESGKVKSKDKAKLVHLSEYLNTMDLYMSSFKDYLTKIDDEDRQKGYTIMDDVKLFIDYPGEFNQFQLDKIPKSGLYLAMYTSSPKMTNIAFNIMRSKGPVIVYSNYVLMEGLEIFKIYLHFFGFYNYMIDKKLKDGQVGYVEFHGQIKNIEDRFAAMRIFNMPENKLGTLIKIMLISPAGSEGLSLRNVRQVHILEPYWNEVRITQMIGRGIRQCSHKDLPMDQRHVDIYRYKSVLPDRSKQTTDEYIEDVARSKDSLIQSFLDALKEAAVDCALFKNHNMISQEYKCFQFEEPSLFDKNIGPAYRTDIVDDLKLDNGSSSTKAKTIKIKVMKVLAVKITSLPEEEVISYSKPQNYWLYMDSGVVYDYDLHFAVGRVARDENDILMKLNKDTYIIDYVIPIPEIS</sequence>
<dbReference type="InterPro" id="IPR000330">
    <property type="entry name" value="SNF2_N"/>
</dbReference>
<keyword evidence="3" id="KW-0067">ATP-binding</keyword>
<name>A0A3G4ZRI8_9VIRU</name>
<dbReference type="Pfam" id="PF00176">
    <property type="entry name" value="SNF2-rel_dom"/>
    <property type="match status" value="1"/>
</dbReference>
<feature type="domain" description="Helicase C-terminal" evidence="2">
    <location>
        <begin position="499"/>
        <end position="587"/>
    </location>
</feature>
<dbReference type="GO" id="GO:0004386">
    <property type="term" value="F:helicase activity"/>
    <property type="evidence" value="ECO:0007669"/>
    <property type="project" value="UniProtKB-KW"/>
</dbReference>
<dbReference type="GO" id="GO:0005524">
    <property type="term" value="F:ATP binding"/>
    <property type="evidence" value="ECO:0007669"/>
    <property type="project" value="InterPro"/>
</dbReference>
<evidence type="ECO:0000259" key="2">
    <source>
        <dbReference type="SMART" id="SM00490"/>
    </source>
</evidence>
<dbReference type="Gene3D" id="3.40.50.10810">
    <property type="entry name" value="Tandem AAA-ATPase domain"/>
    <property type="match status" value="1"/>
</dbReference>
<dbReference type="SUPFAM" id="SSF52540">
    <property type="entry name" value="P-loop containing nucleoside triphosphate hydrolases"/>
    <property type="match status" value="2"/>
</dbReference>
<dbReference type="PANTHER" id="PTHR45766">
    <property type="entry name" value="DNA ANNEALING HELICASE AND ENDONUCLEASE ZRANB3 FAMILY MEMBER"/>
    <property type="match status" value="1"/>
</dbReference>
<dbReference type="PANTHER" id="PTHR45766:SF6">
    <property type="entry name" value="SWI_SNF-RELATED MATRIX-ASSOCIATED ACTIN-DEPENDENT REGULATOR OF CHROMATIN SUBFAMILY A-LIKE PROTEIN 1"/>
    <property type="match status" value="1"/>
</dbReference>
<dbReference type="Pfam" id="PF00271">
    <property type="entry name" value="Helicase_C"/>
    <property type="match status" value="1"/>
</dbReference>
<evidence type="ECO:0000256" key="1">
    <source>
        <dbReference type="ARBA" id="ARBA00022801"/>
    </source>
</evidence>
<evidence type="ECO:0000313" key="3">
    <source>
        <dbReference type="EMBL" id="AYV76944.1"/>
    </source>
</evidence>
<reference evidence="3" key="1">
    <citation type="submission" date="2018-10" db="EMBL/GenBank/DDBJ databases">
        <title>Hidden diversity of soil giant viruses.</title>
        <authorList>
            <person name="Schulz F."/>
            <person name="Alteio L."/>
            <person name="Goudeau D."/>
            <person name="Ryan E.M."/>
            <person name="Malmstrom R.R."/>
            <person name="Blanchard J."/>
            <person name="Woyke T."/>
        </authorList>
    </citation>
    <scope>NUCLEOTIDE SEQUENCE</scope>
    <source>
        <strain evidence="3">BAV1</strain>
    </source>
</reference>
<gene>
    <name evidence="3" type="ORF">Barrevirus5_3</name>
</gene>
<dbReference type="InterPro" id="IPR038718">
    <property type="entry name" value="SNF2-like_sf"/>
</dbReference>
<dbReference type="InterPro" id="IPR027417">
    <property type="entry name" value="P-loop_NTPase"/>
</dbReference>
<dbReference type="GO" id="GO:0006281">
    <property type="term" value="P:DNA repair"/>
    <property type="evidence" value="ECO:0007669"/>
    <property type="project" value="TreeGrafter"/>
</dbReference>
<keyword evidence="3" id="KW-0547">Nucleotide-binding</keyword>
<dbReference type="SMART" id="SM00490">
    <property type="entry name" value="HELICc"/>
    <property type="match status" value="1"/>
</dbReference>
<keyword evidence="3" id="KW-0347">Helicase</keyword>
<dbReference type="GO" id="GO:0016787">
    <property type="term" value="F:hydrolase activity"/>
    <property type="evidence" value="ECO:0007669"/>
    <property type="project" value="UniProtKB-KW"/>
</dbReference>
<organism evidence="3">
    <name type="scientific">Barrevirus sp</name>
    <dbReference type="NCBI Taxonomy" id="2487763"/>
    <lineage>
        <taxon>Viruses</taxon>
        <taxon>Varidnaviria</taxon>
        <taxon>Bamfordvirae</taxon>
        <taxon>Nucleocytoviricota</taxon>
        <taxon>Megaviricetes</taxon>
        <taxon>Imitervirales</taxon>
        <taxon>Mimiviridae</taxon>
        <taxon>Klosneuvirinae</taxon>
    </lineage>
</organism>
<dbReference type="Gene3D" id="3.40.50.300">
    <property type="entry name" value="P-loop containing nucleotide triphosphate hydrolases"/>
    <property type="match status" value="1"/>
</dbReference>
<dbReference type="EMBL" id="MK072002">
    <property type="protein sequence ID" value="AYV76944.1"/>
    <property type="molecule type" value="Genomic_DNA"/>
</dbReference>
<keyword evidence="1" id="KW-0378">Hydrolase</keyword>
<dbReference type="GO" id="GO:0031297">
    <property type="term" value="P:replication fork processing"/>
    <property type="evidence" value="ECO:0007669"/>
    <property type="project" value="TreeGrafter"/>
</dbReference>
<dbReference type="InterPro" id="IPR001650">
    <property type="entry name" value="Helicase_C-like"/>
</dbReference>
<proteinExistence type="predicted"/>
<protein>
    <submittedName>
        <fullName evidence="3">DEAD/SNF2-like helicase</fullName>
    </submittedName>
</protein>